<dbReference type="AlphaFoldDB" id="A0AAU7CLY2"/>
<dbReference type="PANTHER" id="PTHR23028">
    <property type="entry name" value="ACETYLTRANSFERASE"/>
    <property type="match status" value="1"/>
</dbReference>
<feature type="transmembrane region" description="Helical" evidence="2">
    <location>
        <begin position="12"/>
        <end position="34"/>
    </location>
</feature>
<organism evidence="4">
    <name type="scientific">Singulisphaera sp. Ch08</name>
    <dbReference type="NCBI Taxonomy" id="3120278"/>
    <lineage>
        <taxon>Bacteria</taxon>
        <taxon>Pseudomonadati</taxon>
        <taxon>Planctomycetota</taxon>
        <taxon>Planctomycetia</taxon>
        <taxon>Isosphaerales</taxon>
        <taxon>Isosphaeraceae</taxon>
        <taxon>Singulisphaera</taxon>
    </lineage>
</organism>
<protein>
    <submittedName>
        <fullName evidence="4">Acyltransferase</fullName>
        <ecNumber evidence="4">2.3.-.-</ecNumber>
    </submittedName>
</protein>
<evidence type="ECO:0000313" key="4">
    <source>
        <dbReference type="EMBL" id="XBH06135.1"/>
    </source>
</evidence>
<evidence type="ECO:0000256" key="2">
    <source>
        <dbReference type="SAM" id="Phobius"/>
    </source>
</evidence>
<dbReference type="InterPro" id="IPR002656">
    <property type="entry name" value="Acyl_transf_3_dom"/>
</dbReference>
<sequence length="402" mass="44995">MTSATKLKFTGARVLGLDILRVVAIFLVLGRHMTFDRSQVPTPVWLVFAVWMRGGWVGVDLFFVLSGFLVSGLLFADYRKRGKLSVGRFYFRRGWKIYPPFLVLIGVTALVDIIRGNLARWQYVVELCFLQNYLEGRWNHTWSLAVEEHFYLVLPALLAGLVWLGRGRVDPFKPLFGVVALTALALLSLRTYLYYSTHSFSYLGNLFPTHLRLDSLLFGVLIAYLYHFHNDWFVETLGPRRRWLIAGGIAALLPAFLFQLEKTPFIFTAGLTLFYLGGGAILAGVLLCELPRNRVTVTLGMIGAYSYSIYLWHMPVLVWGMPALERLVARKLGFAVEVSVYLVGSILAGIIMAKLVEVPSLRLRDRWLPARGTSHSEGAPAQPSPPVLDAESASGLLLNAGD</sequence>
<dbReference type="GO" id="GO:0016020">
    <property type="term" value="C:membrane"/>
    <property type="evidence" value="ECO:0007669"/>
    <property type="project" value="TreeGrafter"/>
</dbReference>
<evidence type="ECO:0000259" key="3">
    <source>
        <dbReference type="Pfam" id="PF01757"/>
    </source>
</evidence>
<reference evidence="4" key="1">
    <citation type="submission" date="2024-05" db="EMBL/GenBank/DDBJ databases">
        <title>Planctomycetes of the genus Singulisphaera possess chitinolytic capabilities.</title>
        <authorList>
            <person name="Ivanova A."/>
        </authorList>
    </citation>
    <scope>NUCLEOTIDE SEQUENCE</scope>
    <source>
        <strain evidence="4">Ch08T</strain>
    </source>
</reference>
<name>A0AAU7CLY2_9BACT</name>
<keyword evidence="4" id="KW-0012">Acyltransferase</keyword>
<dbReference type="EC" id="2.3.-.-" evidence="4"/>
<keyword evidence="2" id="KW-1133">Transmembrane helix</keyword>
<dbReference type="GO" id="GO:0009103">
    <property type="term" value="P:lipopolysaccharide biosynthetic process"/>
    <property type="evidence" value="ECO:0007669"/>
    <property type="project" value="TreeGrafter"/>
</dbReference>
<dbReference type="GO" id="GO:0016747">
    <property type="term" value="F:acyltransferase activity, transferring groups other than amino-acyl groups"/>
    <property type="evidence" value="ECO:0007669"/>
    <property type="project" value="InterPro"/>
</dbReference>
<feature type="transmembrane region" description="Helical" evidence="2">
    <location>
        <begin position="54"/>
        <end position="76"/>
    </location>
</feature>
<feature type="transmembrane region" description="Helical" evidence="2">
    <location>
        <begin position="266"/>
        <end position="288"/>
    </location>
</feature>
<keyword evidence="2" id="KW-0812">Transmembrane</keyword>
<keyword evidence="4" id="KW-0808">Transferase</keyword>
<evidence type="ECO:0000256" key="1">
    <source>
        <dbReference type="SAM" id="MobiDB-lite"/>
    </source>
</evidence>
<feature type="transmembrane region" description="Helical" evidence="2">
    <location>
        <begin position="332"/>
        <end position="356"/>
    </location>
</feature>
<feature type="transmembrane region" description="Helical" evidence="2">
    <location>
        <begin position="215"/>
        <end position="234"/>
    </location>
</feature>
<feature type="transmembrane region" description="Helical" evidence="2">
    <location>
        <begin position="175"/>
        <end position="195"/>
    </location>
</feature>
<accession>A0AAU7CLY2</accession>
<dbReference type="InterPro" id="IPR050879">
    <property type="entry name" value="Acyltransferase_3"/>
</dbReference>
<feature type="domain" description="Acyltransferase 3" evidence="3">
    <location>
        <begin position="15"/>
        <end position="353"/>
    </location>
</feature>
<feature type="transmembrane region" description="Helical" evidence="2">
    <location>
        <begin position="243"/>
        <end position="260"/>
    </location>
</feature>
<dbReference type="Pfam" id="PF01757">
    <property type="entry name" value="Acyl_transf_3"/>
    <property type="match status" value="1"/>
</dbReference>
<feature type="transmembrane region" description="Helical" evidence="2">
    <location>
        <begin position="97"/>
        <end position="114"/>
    </location>
</feature>
<gene>
    <name evidence="4" type="ORF">V5E97_08885</name>
</gene>
<keyword evidence="2" id="KW-0472">Membrane</keyword>
<feature type="transmembrane region" description="Helical" evidence="2">
    <location>
        <begin position="295"/>
        <end position="312"/>
    </location>
</feature>
<dbReference type="EMBL" id="CP155447">
    <property type="protein sequence ID" value="XBH06135.1"/>
    <property type="molecule type" value="Genomic_DNA"/>
</dbReference>
<feature type="region of interest" description="Disordered" evidence="1">
    <location>
        <begin position="372"/>
        <end position="402"/>
    </location>
</feature>
<proteinExistence type="predicted"/>
<feature type="transmembrane region" description="Helical" evidence="2">
    <location>
        <begin position="149"/>
        <end position="166"/>
    </location>
</feature>
<dbReference type="PANTHER" id="PTHR23028:SF53">
    <property type="entry name" value="ACYL_TRANSF_3 DOMAIN-CONTAINING PROTEIN"/>
    <property type="match status" value="1"/>
</dbReference>
<dbReference type="RefSeq" id="WP_406698987.1">
    <property type="nucleotide sequence ID" value="NZ_CP155447.1"/>
</dbReference>